<dbReference type="EMBL" id="JAPXFL010000003">
    <property type="protein sequence ID" value="KAK9509639.1"/>
    <property type="molecule type" value="Genomic_DNA"/>
</dbReference>
<evidence type="ECO:0000313" key="3">
    <source>
        <dbReference type="EMBL" id="KAK9509639.1"/>
    </source>
</evidence>
<keyword evidence="1" id="KW-0812">Transmembrane</keyword>
<keyword evidence="2" id="KW-0732">Signal</keyword>
<keyword evidence="4" id="KW-1185">Reference proteome</keyword>
<evidence type="ECO:0000313" key="4">
    <source>
        <dbReference type="Proteomes" id="UP001461498"/>
    </source>
</evidence>
<evidence type="ECO:0000256" key="2">
    <source>
        <dbReference type="SAM" id="SignalP"/>
    </source>
</evidence>
<protein>
    <submittedName>
        <fullName evidence="3">Uncharacterized protein</fullName>
    </submittedName>
</protein>
<feature type="transmembrane region" description="Helical" evidence="1">
    <location>
        <begin position="44"/>
        <end position="63"/>
    </location>
</feature>
<name>A0AAW1DHL7_9HEMI</name>
<dbReference type="Proteomes" id="UP001461498">
    <property type="component" value="Unassembled WGS sequence"/>
</dbReference>
<keyword evidence="1" id="KW-1133">Transmembrane helix</keyword>
<feature type="signal peptide" evidence="2">
    <location>
        <begin position="1"/>
        <end position="20"/>
    </location>
</feature>
<feature type="chain" id="PRO_5043945847" evidence="2">
    <location>
        <begin position="21"/>
        <end position="69"/>
    </location>
</feature>
<dbReference type="AlphaFoldDB" id="A0AAW1DHL7"/>
<reference evidence="3 4" key="1">
    <citation type="submission" date="2022-12" db="EMBL/GenBank/DDBJ databases">
        <title>Chromosome-level genome assembly of true bugs.</title>
        <authorList>
            <person name="Ma L."/>
            <person name="Li H."/>
        </authorList>
    </citation>
    <scope>NUCLEOTIDE SEQUENCE [LARGE SCALE GENOMIC DNA]</scope>
    <source>
        <strain evidence="3">Lab_2022b</strain>
    </source>
</reference>
<keyword evidence="1" id="KW-0472">Membrane</keyword>
<proteinExistence type="predicted"/>
<sequence length="69" mass="7353">MKSVLALTIVSLLLVHLSDASCSPSHIGDCDDAFPPRHPPMAGAGDILPCAMLILFSIIFLLFPTFSLN</sequence>
<comment type="caution">
    <text evidence="3">The sequence shown here is derived from an EMBL/GenBank/DDBJ whole genome shotgun (WGS) entry which is preliminary data.</text>
</comment>
<organism evidence="3 4">
    <name type="scientific">Rhynocoris fuscipes</name>
    <dbReference type="NCBI Taxonomy" id="488301"/>
    <lineage>
        <taxon>Eukaryota</taxon>
        <taxon>Metazoa</taxon>
        <taxon>Ecdysozoa</taxon>
        <taxon>Arthropoda</taxon>
        <taxon>Hexapoda</taxon>
        <taxon>Insecta</taxon>
        <taxon>Pterygota</taxon>
        <taxon>Neoptera</taxon>
        <taxon>Paraneoptera</taxon>
        <taxon>Hemiptera</taxon>
        <taxon>Heteroptera</taxon>
        <taxon>Panheteroptera</taxon>
        <taxon>Cimicomorpha</taxon>
        <taxon>Reduviidae</taxon>
        <taxon>Harpactorinae</taxon>
        <taxon>Harpactorini</taxon>
        <taxon>Rhynocoris</taxon>
    </lineage>
</organism>
<gene>
    <name evidence="3" type="ORF">O3M35_006905</name>
</gene>
<accession>A0AAW1DHL7</accession>
<evidence type="ECO:0000256" key="1">
    <source>
        <dbReference type="SAM" id="Phobius"/>
    </source>
</evidence>